<accession>A0ABP9FAY9</accession>
<dbReference type="CDD" id="cd00009">
    <property type="entry name" value="AAA"/>
    <property type="match status" value="1"/>
</dbReference>
<dbReference type="InterPro" id="IPR027417">
    <property type="entry name" value="P-loop_NTPase"/>
</dbReference>
<protein>
    <submittedName>
        <fullName evidence="5">IS21-like element IS21 family helper ATPase IstB</fullName>
    </submittedName>
</protein>
<dbReference type="InterPro" id="IPR028350">
    <property type="entry name" value="DNAC/IstB-like"/>
</dbReference>
<dbReference type="PANTHER" id="PTHR30050:SF4">
    <property type="entry name" value="ATP-BINDING PROTEIN RV3427C IN INSERTION SEQUENCE-RELATED"/>
    <property type="match status" value="1"/>
</dbReference>
<comment type="similarity">
    <text evidence="1">Belongs to the IS21/IS1162 putative ATP-binding protein family.</text>
</comment>
<name>A0ABP9FAY9_9ACTN</name>
<evidence type="ECO:0000256" key="1">
    <source>
        <dbReference type="ARBA" id="ARBA00008059"/>
    </source>
</evidence>
<evidence type="ECO:0000259" key="4">
    <source>
        <dbReference type="SMART" id="SM00382"/>
    </source>
</evidence>
<evidence type="ECO:0000313" key="6">
    <source>
        <dbReference type="Proteomes" id="UP001501521"/>
    </source>
</evidence>
<proteinExistence type="inferred from homology"/>
<dbReference type="SUPFAM" id="SSF52540">
    <property type="entry name" value="P-loop containing nucleoside triphosphate hydrolases"/>
    <property type="match status" value="1"/>
</dbReference>
<dbReference type="InterPro" id="IPR002611">
    <property type="entry name" value="IstB_ATP-bd"/>
</dbReference>
<reference evidence="6" key="1">
    <citation type="journal article" date="2019" name="Int. J. Syst. Evol. Microbiol.">
        <title>The Global Catalogue of Microorganisms (GCM) 10K type strain sequencing project: providing services to taxonomists for standard genome sequencing and annotation.</title>
        <authorList>
            <consortium name="The Broad Institute Genomics Platform"/>
            <consortium name="The Broad Institute Genome Sequencing Center for Infectious Disease"/>
            <person name="Wu L."/>
            <person name="Ma J."/>
        </authorList>
    </citation>
    <scope>NUCLEOTIDE SEQUENCE [LARGE SCALE GENOMIC DNA]</scope>
    <source>
        <strain evidence="6">JCM 19125</strain>
    </source>
</reference>
<dbReference type="InterPro" id="IPR047661">
    <property type="entry name" value="IstB"/>
</dbReference>
<dbReference type="EMBL" id="BAABLV010000023">
    <property type="protein sequence ID" value="GAA4898182.1"/>
    <property type="molecule type" value="Genomic_DNA"/>
</dbReference>
<organism evidence="5 6">
    <name type="scientific">Tessaracoccus lubricantis</name>
    <dbReference type="NCBI Taxonomy" id="545543"/>
    <lineage>
        <taxon>Bacteria</taxon>
        <taxon>Bacillati</taxon>
        <taxon>Actinomycetota</taxon>
        <taxon>Actinomycetes</taxon>
        <taxon>Propionibacteriales</taxon>
        <taxon>Propionibacteriaceae</taxon>
        <taxon>Tessaracoccus</taxon>
    </lineage>
</organism>
<gene>
    <name evidence="5" type="primary">istB_1</name>
    <name evidence="5" type="ORF">GCM10025789_15060</name>
</gene>
<dbReference type="Proteomes" id="UP001501521">
    <property type="component" value="Unassembled WGS sequence"/>
</dbReference>
<dbReference type="PANTHER" id="PTHR30050">
    <property type="entry name" value="CHROMOSOMAL REPLICATION INITIATOR PROTEIN DNAA"/>
    <property type="match status" value="1"/>
</dbReference>
<dbReference type="Pfam" id="PF01695">
    <property type="entry name" value="IstB_IS21"/>
    <property type="match status" value="1"/>
</dbReference>
<feature type="domain" description="AAA+ ATPase" evidence="4">
    <location>
        <begin position="107"/>
        <end position="239"/>
    </location>
</feature>
<evidence type="ECO:0000256" key="2">
    <source>
        <dbReference type="ARBA" id="ARBA00022741"/>
    </source>
</evidence>
<comment type="caution">
    <text evidence="5">The sequence shown here is derived from an EMBL/GenBank/DDBJ whole genome shotgun (WGS) entry which is preliminary data.</text>
</comment>
<dbReference type="SMART" id="SM00382">
    <property type="entry name" value="AAA"/>
    <property type="match status" value="1"/>
</dbReference>
<dbReference type="RefSeq" id="WP_345581339.1">
    <property type="nucleotide sequence ID" value="NZ_BAABLV010000023.1"/>
</dbReference>
<dbReference type="NCBIfam" id="NF038214">
    <property type="entry name" value="IS21_help_AAA"/>
    <property type="match status" value="1"/>
</dbReference>
<keyword evidence="2" id="KW-0547">Nucleotide-binding</keyword>
<dbReference type="Gene3D" id="3.40.50.300">
    <property type="entry name" value="P-loop containing nucleotide triphosphate hydrolases"/>
    <property type="match status" value="1"/>
</dbReference>
<dbReference type="InterPro" id="IPR003593">
    <property type="entry name" value="AAA+_ATPase"/>
</dbReference>
<keyword evidence="3" id="KW-0067">ATP-binding</keyword>
<dbReference type="PIRSF" id="PIRSF003073">
    <property type="entry name" value="DNAC_TnpB_IstB"/>
    <property type="match status" value="1"/>
</dbReference>
<keyword evidence="6" id="KW-1185">Reference proteome</keyword>
<evidence type="ECO:0000256" key="3">
    <source>
        <dbReference type="ARBA" id="ARBA00022840"/>
    </source>
</evidence>
<sequence>MNPTTMHPAPPLPEDLTGLLRRMRLPYLRAAAPEVLATAKAQRWDPTEVLRVLLSEEIRGRDEATKAMRRKAAGLPAGKTFNSWREHDSSIPAPTQSALAGLEWISRAENLAITGPSGTGKTHFVEALAHNVIDAGMRVSWFTLESLTAAITRAGADNSVNKVIARITRAELIVVDDIGMLPSGQAAAEAFYRLVDATYERRSLAVTSNLHPAGFDTIMPKTLATAAVDRLLHHAHVIVTEGTSLRLTEATAGRGVIPLH</sequence>
<evidence type="ECO:0000313" key="5">
    <source>
        <dbReference type="EMBL" id="GAA4898182.1"/>
    </source>
</evidence>